<dbReference type="InterPro" id="IPR036770">
    <property type="entry name" value="Ankyrin_rpt-contain_sf"/>
</dbReference>
<sequence length="1716" mass="193600">MAATHTTLPSLPAKHQNFLSWVNRNQDTPIHQLIKPYNEYEAAVRKIFVQERSHPALQDNHLNIVPLYDPNGETIALSRPRDPASETPKLQEQYIMPLKTEDRRAYGDPALVSKLEDFRKNFNIFSEGSLSDMDWSNVVVAGSAVVTCLMPVPEEHRGSKRALRQFYHDKFAPASDVDLFLYGLTEEQAVEKIKQIEERIKNAILYETTTIRTKNTITIVSQYPTRHVQIVLRIYKSISEILTGFDVDCSCAAFDGKQVYTSPRALAAYITQTNTIDLTRRSPSYENRLSKYSHRGFEIFCPQLERSRIDPTIYERSFSRTVGLARLLVLEKLPKSPDRDAYLDQRRQERGRPARNQRVRSLRLLAGNIKNDWEDETPEWMEGDEVSDYNTFTIPYGPKFHARKIERLIYTKDLLLNAEWNKPKDRDVNLHRHPAFFGNVDDVIHDCCGYCPEPVTPEEKEVAEKESKNYISGDITFIKDDPGRQEIGSFNPITDTDWTEMAYVGNTEQLCQAIADHDLDAVKGWLAQEEADPNSRDYTGRTPLHLACITSTPEIVQCLVGHGARLIARLADGRTALHLAAARGSVELVKILLHKSEENEAEEDKKQELRKGNVGGPGQHEPEDVRSETDDIDMVDVEADASSYTSGSFVKVHKEDEDAKGAEILPEDENEQEPDIYDINVLSWDSHASPLHLAILNGHVDVVEELVASFGADVLLPIKLLNDYNNSPRAAILTLVLALQLPAEKAKTMTEKLLKLGASPAQADLSHNTPLHYVAVSPYNDLIDVFLDQNKPATQRAINHLAFTGYSWNPGAYSVFMAAINAKNTIGAMKVLESGAEPSIEFGKFVKSGQIALNDIRTNSSERNQEIFRQNLTQPVVLAIQKELPELALEIVSRGVDPNTLSPDGYRVVDEEYMRDTLHGKSLLDCVHDKVQQLSQYKGEEFVLTAPRSLESDSYYLSGQEEGTYQMWTAKKALRKARLSYEKNQKEHDRRLAEFQNRKGVESKMRVVKDLLEQFHKLETVLLEKGAKTFRELFPDFETPPDKESTPSPKRNLSDSFQVYFTFNVPDLTDEKKDGYLKLFEAAWRGDLNTIKSLTLTMWGDNNEHPPLQVAVTDSNNLSPFSIAIFRGYLDVAKAIVKIVQAQYKKREDQGHERFEMESDCNDGDSEGSDHVRIYSEIVDDKFTIDNIGEVATQVESHITPLEMRHSRFGMPSNLIEYAIWMDNTGLLNFLLDLGHEMLTSDESAIFSVPNRAVHLAIAEGRLRCLEELIKRTGADLPLNALVNESGVETHEKPKYYQGLSIHGKKRADWAAGGREQIRPQTTTSSPLLVSAVLGSLRSTEWYMSTAPGRHYIDFTKIHEEDIRLKLLAKSTHGIEKSLMNWLTAKNQLVLHCAILSKPTVESRRLVQYLIQEVPGCLETKSAERHTPLALAYSLHRVDYAGILMHAGASQTVRDSKGNNLIHLLLCGIQGESSGKPENVEKLLGLLDPRLVSSLLVERSSDDPGSLTPFARWMHRAGFYGSEPDDLVAIARHLLSFAEKTGQRHLELLDGTGNTPVHDAVKRQLPRILELMVTHRPDLLHRENATGSTPLELEEDSWVLQATANPPDIPYAEGRSWRNSWTADESIVIVTPESFVTDDSSSVKTLHDICRERANSRPEKRKLVTLNEANEVAKRLATQKSSSWGRGRQADTEVDVVSRWYGRSSRMDELTDVMGI</sequence>
<feature type="repeat" description="ANK" evidence="3">
    <location>
        <begin position="686"/>
        <end position="714"/>
    </location>
</feature>
<dbReference type="PANTHER" id="PTHR24171">
    <property type="entry name" value="ANKYRIN REPEAT DOMAIN-CONTAINING PROTEIN 39-RELATED"/>
    <property type="match status" value="1"/>
</dbReference>
<keyword evidence="1" id="KW-0677">Repeat</keyword>
<dbReference type="Pfam" id="PF00023">
    <property type="entry name" value="Ank"/>
    <property type="match status" value="1"/>
</dbReference>
<accession>A0A5N5WPM6</accession>
<evidence type="ECO:0000256" key="1">
    <source>
        <dbReference type="ARBA" id="ARBA00022737"/>
    </source>
</evidence>
<dbReference type="Pfam" id="PF12796">
    <property type="entry name" value="Ank_2"/>
    <property type="match status" value="1"/>
</dbReference>
<dbReference type="Proteomes" id="UP000326565">
    <property type="component" value="Unassembled WGS sequence"/>
</dbReference>
<evidence type="ECO:0000256" key="3">
    <source>
        <dbReference type="PROSITE-ProRule" id="PRU00023"/>
    </source>
</evidence>
<feature type="region of interest" description="Disordered" evidence="4">
    <location>
        <begin position="598"/>
        <end position="631"/>
    </location>
</feature>
<dbReference type="Pfam" id="PF26128">
    <property type="entry name" value="Gad2"/>
    <property type="match status" value="1"/>
</dbReference>
<evidence type="ECO:0000256" key="2">
    <source>
        <dbReference type="ARBA" id="ARBA00023043"/>
    </source>
</evidence>
<dbReference type="PROSITE" id="PS50297">
    <property type="entry name" value="ANK_REP_REGION"/>
    <property type="match status" value="3"/>
</dbReference>
<evidence type="ECO:0000256" key="4">
    <source>
        <dbReference type="SAM" id="MobiDB-lite"/>
    </source>
</evidence>
<dbReference type="PROSITE" id="PS50088">
    <property type="entry name" value="ANK_REPEAT"/>
    <property type="match status" value="3"/>
</dbReference>
<dbReference type="Gene3D" id="1.25.40.20">
    <property type="entry name" value="Ankyrin repeat-containing domain"/>
    <property type="match status" value="4"/>
</dbReference>
<name>A0A5N5WPM6_9EURO</name>
<keyword evidence="6" id="KW-1185">Reference proteome</keyword>
<keyword evidence="2 3" id="KW-0040">ANK repeat</keyword>
<dbReference type="SUPFAM" id="SSF48403">
    <property type="entry name" value="Ankyrin repeat"/>
    <property type="match status" value="2"/>
</dbReference>
<reference evidence="5 6" key="1">
    <citation type="submission" date="2019-04" db="EMBL/GenBank/DDBJ databases">
        <title>Friends and foes A comparative genomics study of 23 Aspergillus species from section Flavi.</title>
        <authorList>
            <consortium name="DOE Joint Genome Institute"/>
            <person name="Kjaerbolling I."/>
            <person name="Vesth T."/>
            <person name="Frisvad J.C."/>
            <person name="Nybo J.L."/>
            <person name="Theobald S."/>
            <person name="Kildgaard S."/>
            <person name="Isbrandt T."/>
            <person name="Kuo A."/>
            <person name="Sato A."/>
            <person name="Lyhne E.K."/>
            <person name="Kogle M.E."/>
            <person name="Wiebenga A."/>
            <person name="Kun R.S."/>
            <person name="Lubbers R.J."/>
            <person name="Makela M.R."/>
            <person name="Barry K."/>
            <person name="Chovatia M."/>
            <person name="Clum A."/>
            <person name="Daum C."/>
            <person name="Haridas S."/>
            <person name="He G."/>
            <person name="LaButti K."/>
            <person name="Lipzen A."/>
            <person name="Mondo S."/>
            <person name="Riley R."/>
            <person name="Salamov A."/>
            <person name="Simmons B.A."/>
            <person name="Magnuson J.K."/>
            <person name="Henrissat B."/>
            <person name="Mortensen U.H."/>
            <person name="Larsen T.O."/>
            <person name="Devries R.P."/>
            <person name="Grigoriev I.V."/>
            <person name="Machida M."/>
            <person name="Baker S.E."/>
            <person name="Andersen M.R."/>
        </authorList>
    </citation>
    <scope>NUCLEOTIDE SEQUENCE [LARGE SCALE GENOMIC DNA]</scope>
    <source>
        <strain evidence="5 6">CBS 151.66</strain>
    </source>
</reference>
<evidence type="ECO:0000313" key="5">
    <source>
        <dbReference type="EMBL" id="KAB8069745.1"/>
    </source>
</evidence>
<organism evidence="5 6">
    <name type="scientific">Aspergillus leporis</name>
    <dbReference type="NCBI Taxonomy" id="41062"/>
    <lineage>
        <taxon>Eukaryota</taxon>
        <taxon>Fungi</taxon>
        <taxon>Dikarya</taxon>
        <taxon>Ascomycota</taxon>
        <taxon>Pezizomycotina</taxon>
        <taxon>Eurotiomycetes</taxon>
        <taxon>Eurotiomycetidae</taxon>
        <taxon>Eurotiales</taxon>
        <taxon>Aspergillaceae</taxon>
        <taxon>Aspergillus</taxon>
        <taxon>Aspergillus subgen. Circumdati</taxon>
    </lineage>
</organism>
<feature type="repeat" description="ANK" evidence="3">
    <location>
        <begin position="539"/>
        <end position="571"/>
    </location>
</feature>
<proteinExistence type="predicted"/>
<protein>
    <submittedName>
        <fullName evidence="5">Ankyrin repeat-containing domain protein</fullName>
    </submittedName>
</protein>
<feature type="compositionally biased region" description="Basic and acidic residues" evidence="4">
    <location>
        <begin position="620"/>
        <end position="629"/>
    </location>
</feature>
<feature type="compositionally biased region" description="Basic and acidic residues" evidence="4">
    <location>
        <begin position="598"/>
        <end position="611"/>
    </location>
</feature>
<evidence type="ECO:0000313" key="6">
    <source>
        <dbReference type="Proteomes" id="UP000326565"/>
    </source>
</evidence>
<dbReference type="InterPro" id="IPR002110">
    <property type="entry name" value="Ankyrin_rpt"/>
</dbReference>
<gene>
    <name evidence="5" type="ORF">BDV29DRAFT_161132</name>
</gene>
<dbReference type="SMART" id="SM00248">
    <property type="entry name" value="ANK"/>
    <property type="match status" value="10"/>
</dbReference>
<feature type="repeat" description="ANK" evidence="3">
    <location>
        <begin position="572"/>
        <end position="604"/>
    </location>
</feature>
<dbReference type="EMBL" id="ML732328">
    <property type="protein sequence ID" value="KAB8069745.1"/>
    <property type="molecule type" value="Genomic_DNA"/>
</dbReference>
<dbReference type="OrthoDB" id="539213at2759"/>